<organism evidence="9 10">
    <name type="scientific">Ridgeia piscesae</name>
    <name type="common">Tubeworm</name>
    <dbReference type="NCBI Taxonomy" id="27915"/>
    <lineage>
        <taxon>Eukaryota</taxon>
        <taxon>Metazoa</taxon>
        <taxon>Spiralia</taxon>
        <taxon>Lophotrochozoa</taxon>
        <taxon>Annelida</taxon>
        <taxon>Polychaeta</taxon>
        <taxon>Sedentaria</taxon>
        <taxon>Canalipalpata</taxon>
        <taxon>Sabellida</taxon>
        <taxon>Siboglinidae</taxon>
        <taxon>Ridgeia</taxon>
    </lineage>
</organism>
<evidence type="ECO:0000256" key="1">
    <source>
        <dbReference type="ARBA" id="ARBA00010728"/>
    </source>
</evidence>
<dbReference type="PANTHER" id="PTHR11778">
    <property type="entry name" value="SERYL-TRNA SYNTHETASE"/>
    <property type="match status" value="1"/>
</dbReference>
<evidence type="ECO:0000256" key="2">
    <source>
        <dbReference type="ARBA" id="ARBA00012840"/>
    </source>
</evidence>
<keyword evidence="5" id="KW-0067">ATP-binding</keyword>
<gene>
    <name evidence="9" type="ORF">NP493_46g05011</name>
</gene>
<dbReference type="GO" id="GO:0004828">
    <property type="term" value="F:serine-tRNA ligase activity"/>
    <property type="evidence" value="ECO:0007669"/>
    <property type="project" value="UniProtKB-EC"/>
</dbReference>
<dbReference type="GO" id="GO:0005524">
    <property type="term" value="F:ATP binding"/>
    <property type="evidence" value="ECO:0007669"/>
    <property type="project" value="UniProtKB-KW"/>
</dbReference>
<sequence length="253" mass="28519">MCGLQEGCGFSTTGERTQVYRLEPSKHGDVCLAGTGEMPLAGYFANSLLSLDELPQKVMTVSRCFRAETSSVEEERGIYRVHQFTKVEMFVVTANETGHESDDLVEELRSIERDLFTSLGVHFRVLDMPSQELGAPACRKYDMETWMPAKQFWGEISSTSNCSDFQSRRLNIKYTRTDGQVKHAHTVNGTACAVPRMLMTLLENGQNEDGSIRVPPALQPYMNGMTVIEKPDQPLILRWNKLTNTTRRQAKQS</sequence>
<comment type="similarity">
    <text evidence="1">Belongs to the class-II aminoacyl-tRNA synthetase family. Type-1 seryl-tRNA synthetase subfamily.</text>
</comment>
<dbReference type="InterPro" id="IPR045864">
    <property type="entry name" value="aa-tRNA-synth_II/BPL/LPL"/>
</dbReference>
<evidence type="ECO:0000313" key="9">
    <source>
        <dbReference type="EMBL" id="KAK2191760.1"/>
    </source>
</evidence>
<accession>A0AAD9PBV4</accession>
<dbReference type="Gene3D" id="3.30.930.10">
    <property type="entry name" value="Bira Bifunctional Protein, Domain 2"/>
    <property type="match status" value="1"/>
</dbReference>
<dbReference type="InterPro" id="IPR002317">
    <property type="entry name" value="Ser-tRNA-ligase_type_1"/>
</dbReference>
<dbReference type="PROSITE" id="PS50862">
    <property type="entry name" value="AA_TRNA_LIGASE_II"/>
    <property type="match status" value="1"/>
</dbReference>
<dbReference type="Pfam" id="PF00587">
    <property type="entry name" value="tRNA-synt_2b"/>
    <property type="match status" value="1"/>
</dbReference>
<proteinExistence type="inferred from homology"/>
<dbReference type="Proteomes" id="UP001209878">
    <property type="component" value="Unassembled WGS sequence"/>
</dbReference>
<dbReference type="InterPro" id="IPR002314">
    <property type="entry name" value="aa-tRNA-synt_IIb"/>
</dbReference>
<evidence type="ECO:0000259" key="8">
    <source>
        <dbReference type="PROSITE" id="PS50862"/>
    </source>
</evidence>
<dbReference type="InterPro" id="IPR006195">
    <property type="entry name" value="aa-tRNA-synth_II"/>
</dbReference>
<dbReference type="EC" id="6.1.1.11" evidence="2"/>
<evidence type="ECO:0000256" key="6">
    <source>
        <dbReference type="ARBA" id="ARBA00023146"/>
    </source>
</evidence>
<dbReference type="GO" id="GO:0006434">
    <property type="term" value="P:seryl-tRNA aminoacylation"/>
    <property type="evidence" value="ECO:0007669"/>
    <property type="project" value="InterPro"/>
</dbReference>
<keyword evidence="10" id="KW-1185">Reference proteome</keyword>
<evidence type="ECO:0000313" key="10">
    <source>
        <dbReference type="Proteomes" id="UP001209878"/>
    </source>
</evidence>
<keyword evidence="4" id="KW-0547">Nucleotide-binding</keyword>
<evidence type="ECO:0000256" key="4">
    <source>
        <dbReference type="ARBA" id="ARBA00022741"/>
    </source>
</evidence>
<dbReference type="PRINTS" id="PR00981">
    <property type="entry name" value="TRNASYNTHSER"/>
</dbReference>
<dbReference type="SUPFAM" id="SSF55681">
    <property type="entry name" value="Class II aaRS and biotin synthetases"/>
    <property type="match status" value="1"/>
</dbReference>
<evidence type="ECO:0000256" key="5">
    <source>
        <dbReference type="ARBA" id="ARBA00022840"/>
    </source>
</evidence>
<feature type="domain" description="Aminoacyl-transfer RNA synthetases class-II family profile" evidence="8">
    <location>
        <begin position="53"/>
        <end position="215"/>
    </location>
</feature>
<evidence type="ECO:0000256" key="3">
    <source>
        <dbReference type="ARBA" id="ARBA00022598"/>
    </source>
</evidence>
<name>A0AAD9PBV4_RIDPI</name>
<comment type="caution">
    <text evidence="9">The sequence shown here is derived from an EMBL/GenBank/DDBJ whole genome shotgun (WGS) entry which is preliminary data.</text>
</comment>
<reference evidence="9" key="1">
    <citation type="journal article" date="2023" name="Mol. Biol. Evol.">
        <title>Third-Generation Sequencing Reveals the Adaptive Role of the Epigenome in Three Deep-Sea Polychaetes.</title>
        <authorList>
            <person name="Perez M."/>
            <person name="Aroh O."/>
            <person name="Sun Y."/>
            <person name="Lan Y."/>
            <person name="Juniper S.K."/>
            <person name="Young C.R."/>
            <person name="Angers B."/>
            <person name="Qian P.Y."/>
        </authorList>
    </citation>
    <scope>NUCLEOTIDE SEQUENCE</scope>
    <source>
        <strain evidence="9">R07B-5</strain>
    </source>
</reference>
<keyword evidence="6" id="KW-0030">Aminoacyl-tRNA synthetase</keyword>
<dbReference type="EMBL" id="JAODUO010000046">
    <property type="protein sequence ID" value="KAK2191760.1"/>
    <property type="molecule type" value="Genomic_DNA"/>
</dbReference>
<evidence type="ECO:0000256" key="7">
    <source>
        <dbReference type="ARBA" id="ARBA00031113"/>
    </source>
</evidence>
<protein>
    <recommendedName>
        <fullName evidence="2">serine--tRNA ligase</fullName>
        <ecNumber evidence="2">6.1.1.11</ecNumber>
    </recommendedName>
    <alternativeName>
        <fullName evidence="7">Seryl-tRNA synthetase</fullName>
    </alternativeName>
</protein>
<dbReference type="AlphaFoldDB" id="A0AAD9PBV4"/>
<keyword evidence="3" id="KW-0436">Ligase</keyword>